<name>I1C6H3_RHIO9</name>
<dbReference type="InParanoid" id="I1C6H3"/>
<comment type="similarity">
    <text evidence="1">Belongs to the TCP11 family.</text>
</comment>
<reference evidence="3 4" key="1">
    <citation type="journal article" date="2009" name="PLoS Genet.">
        <title>Genomic analysis of the basal lineage fungus Rhizopus oryzae reveals a whole-genome duplication.</title>
        <authorList>
            <person name="Ma L.-J."/>
            <person name="Ibrahim A.S."/>
            <person name="Skory C."/>
            <person name="Grabherr M.G."/>
            <person name="Burger G."/>
            <person name="Butler M."/>
            <person name="Elias M."/>
            <person name="Idnurm A."/>
            <person name="Lang B.F."/>
            <person name="Sone T."/>
            <person name="Abe A."/>
            <person name="Calvo S.E."/>
            <person name="Corrochano L.M."/>
            <person name="Engels R."/>
            <person name="Fu J."/>
            <person name="Hansberg W."/>
            <person name="Kim J.-M."/>
            <person name="Kodira C.D."/>
            <person name="Koehrsen M.J."/>
            <person name="Liu B."/>
            <person name="Miranda-Saavedra D."/>
            <person name="O'Leary S."/>
            <person name="Ortiz-Castellanos L."/>
            <person name="Poulter R."/>
            <person name="Rodriguez-Romero J."/>
            <person name="Ruiz-Herrera J."/>
            <person name="Shen Y.-Q."/>
            <person name="Zeng Q."/>
            <person name="Galagan J."/>
            <person name="Birren B.W."/>
            <person name="Cuomo C.A."/>
            <person name="Wickes B.L."/>
        </authorList>
    </citation>
    <scope>NUCLEOTIDE SEQUENCE [LARGE SCALE GENOMIC DNA]</scope>
    <source>
        <strain evidence="4">RA 99-880 / ATCC MYA-4621 / FGSC 9543 / NRRL 43880</strain>
    </source>
</reference>
<evidence type="ECO:0000313" key="3">
    <source>
        <dbReference type="EMBL" id="EIE84053.1"/>
    </source>
</evidence>
<keyword evidence="4" id="KW-1185">Reference proteome</keyword>
<gene>
    <name evidence="3" type="ORF">RO3G_08758</name>
</gene>
<dbReference type="OrthoDB" id="276323at2759"/>
<dbReference type="Proteomes" id="UP000009138">
    <property type="component" value="Unassembled WGS sequence"/>
</dbReference>
<evidence type="ECO:0000256" key="2">
    <source>
        <dbReference type="SAM" id="MobiDB-lite"/>
    </source>
</evidence>
<dbReference type="eggNOG" id="KOG1981">
    <property type="taxonomic scope" value="Eukaryota"/>
</dbReference>
<evidence type="ECO:0000256" key="1">
    <source>
        <dbReference type="ARBA" id="ARBA00010954"/>
    </source>
</evidence>
<accession>I1C6H3</accession>
<sequence>MQALREYQNDLLSKSLALAESNRKFHIEQRRAASKKILERAKRVVLQNQRRSKEEQGLLQASTETQAVKKSSWSVLLKLFYELNLPLSSSSDTSFSFHAISQLIHQAKVIVLTTKVLHTALKQPDEERSRLDARVLLTSYLVLMCPDEVFQDAEGEDEKTLHHSAKHMLHSFETWLDAHGRPGATTARACFVEAWNEYRVRFEAWKSRDREELMENTIAYYVQLSTLRQTMIADQNGDRSVGDQLQRQLDQIKHRLRKLGGSAALERLQHALEHVSASTSTGRRHQEAKVKPRTPVLEEEEEKVSKDQLSHFLGAYTSSARTNLQLAHELVLNPEFSLESYASKDTLQAQVKQTVQKAFFDQIQSEWASGQMTSCVLDVIKDLKQRLLSLAQAGSSLHERIEQEIDLVLIEQEVKQNVFDLKKSIDGLLDIMSSMCAPVRDHELEGIREREPREQIKAIFHLLDHMDLDLANFKLRALRRPLMEIAVDYEREKFAEMLNDGTIQLVKTQGWLSESCDRLCQVAAQRNPEKVQTYARLSHDAIFEDAFVSLLHQTRLLTAGELPETFLLDTKRMIEFQNEFQAITIVAALLMLARNFGRADAQVLSGLAVKLFGMLEDKTTSIDHLATLFTLSCLGVLPW</sequence>
<feature type="region of interest" description="Disordered" evidence="2">
    <location>
        <begin position="275"/>
        <end position="301"/>
    </location>
</feature>
<dbReference type="OMA" id="FHAWKTH"/>
<dbReference type="RefSeq" id="XP_067519449.1">
    <property type="nucleotide sequence ID" value="XM_067663348.1"/>
</dbReference>
<dbReference type="STRING" id="246409.I1C6H3"/>
<protein>
    <submittedName>
        <fullName evidence="3">Uncharacterized protein</fullName>
    </submittedName>
</protein>
<dbReference type="VEuPathDB" id="FungiDB:RO3G_08758"/>
<dbReference type="EMBL" id="CH476737">
    <property type="protein sequence ID" value="EIE84053.1"/>
    <property type="molecule type" value="Genomic_DNA"/>
</dbReference>
<dbReference type="PANTHER" id="PTHR12832">
    <property type="entry name" value="TESTIS-SPECIFIC PROTEIN PBS13 T-COMPLEX 11"/>
    <property type="match status" value="1"/>
</dbReference>
<dbReference type="InterPro" id="IPR008862">
    <property type="entry name" value="Tcp11"/>
</dbReference>
<evidence type="ECO:0000313" key="4">
    <source>
        <dbReference type="Proteomes" id="UP000009138"/>
    </source>
</evidence>
<dbReference type="AlphaFoldDB" id="I1C6H3"/>
<dbReference type="GO" id="GO:0010737">
    <property type="term" value="P:protein kinase A signaling"/>
    <property type="evidence" value="ECO:0007669"/>
    <property type="project" value="TreeGrafter"/>
</dbReference>
<organism evidence="3 4">
    <name type="scientific">Rhizopus delemar (strain RA 99-880 / ATCC MYA-4621 / FGSC 9543 / NRRL 43880)</name>
    <name type="common">Mucormycosis agent</name>
    <name type="synonym">Rhizopus arrhizus var. delemar</name>
    <dbReference type="NCBI Taxonomy" id="246409"/>
    <lineage>
        <taxon>Eukaryota</taxon>
        <taxon>Fungi</taxon>
        <taxon>Fungi incertae sedis</taxon>
        <taxon>Mucoromycota</taxon>
        <taxon>Mucoromycotina</taxon>
        <taxon>Mucoromycetes</taxon>
        <taxon>Mucorales</taxon>
        <taxon>Mucorineae</taxon>
        <taxon>Rhizopodaceae</taxon>
        <taxon>Rhizopus</taxon>
    </lineage>
</organism>
<dbReference type="GeneID" id="93615729"/>
<dbReference type="PANTHER" id="PTHR12832:SF11">
    <property type="entry name" value="LD23868P"/>
    <property type="match status" value="1"/>
</dbReference>
<dbReference type="Pfam" id="PF05794">
    <property type="entry name" value="Tcp11"/>
    <property type="match status" value="1"/>
</dbReference>
<proteinExistence type="inferred from homology"/>